<dbReference type="OrthoDB" id="340346at2759"/>
<dbReference type="GeneID" id="7827636"/>
<feature type="region of interest" description="Disordered" evidence="1">
    <location>
        <begin position="697"/>
        <end position="844"/>
    </location>
</feature>
<dbReference type="HOGENOM" id="CLU_316321_0_0_1"/>
<evidence type="ECO:0000313" key="3">
    <source>
        <dbReference type="Proteomes" id="UP000009168"/>
    </source>
</evidence>
<protein>
    <submittedName>
        <fullName evidence="2">Uncharacterized protein</fullName>
    </submittedName>
</protein>
<dbReference type="InterPro" id="IPR016024">
    <property type="entry name" value="ARM-type_fold"/>
</dbReference>
<evidence type="ECO:0000313" key="2">
    <source>
        <dbReference type="EMBL" id="EAR92476.2"/>
    </source>
</evidence>
<dbReference type="RefSeq" id="XP_001012721.2">
    <property type="nucleotide sequence ID" value="XM_001012721.2"/>
</dbReference>
<dbReference type="PANTHER" id="PTHR21467:SF0">
    <property type="entry name" value="SERINE_THREONINE-PROTEIN PHOSPHATASE 4 REGULATORY SUBUNIT 4"/>
    <property type="match status" value="1"/>
</dbReference>
<dbReference type="InterPro" id="IPR039918">
    <property type="entry name" value="PPP4R4"/>
</dbReference>
<name>Q236M4_TETTS</name>
<dbReference type="eggNOG" id="ENOG502SW9Q">
    <property type="taxonomic scope" value="Eukaryota"/>
</dbReference>
<dbReference type="InParanoid" id="Q236M4"/>
<dbReference type="SUPFAM" id="SSF48371">
    <property type="entry name" value="ARM repeat"/>
    <property type="match status" value="1"/>
</dbReference>
<keyword evidence="3" id="KW-1185">Reference proteome</keyword>
<proteinExistence type="predicted"/>
<sequence>MGKDKYGTFFEGKEFINEEKSEEEIRKYMLEDNLGELKRVKKILKSGDDIQKCALYSNLKNYFSWKHEDSIPIIEALISDLFNQAPETQIEAGKCLKTVIAERDLVQLVGNQNVDIIFDTMMQMLRSKQVPIIDEWIQVFENFLSNINYQKYEKNINDEFVKLSGITSPSINKATSMRILGILMKVKKGNVRDQMIEIAQLFSQTAESEIKQRLLNYVIEYIFMYLPKEELEKYWNEKLLEFLQDQNVQIKCDTIEIVSRILDKLSENFKSNKIKILFFDLINTKQNQVKLTFSRYIGPYIFNMRNILDQKPANQTVIFATLQEYCESTESQIRVNFLYNLPGLLQVYGKKIWSNVSKQYYNMLLRDDDISVRVQAINIYCQIIEFVGKAEFRNQIKLHMKAIINDEASQPKNQFVKILPQIFEYYKEDVKTNRQFFSEILKEFLDILEKEISSPNWRFLQLVINFIEQDFSLYDSFEMNDLYFPIIFQAMLKGSTQIRKSSLQSIINYLEFSSNKQDRDAVISYISNNFYLARSYQQKISYVQFVEKLLEKFDQSLFRNYKFINILNYHMDRVPQLRKYLAKILFPIFQAITSPTDKDQFNKLLEACKNLLTDKDQQVQELTQKACDDITQEDPNFMEKVNNYVIPITNINYESSKSSNYISDDLDVLEYTNIKNRKFSEKPNSINNKVSLIASSQNRKNYQSGSSLSGVTSTTVRNNSGQRSIQSTTNQKQITASKSNNSSITNIPLMSNGTAPKKTIPVTSSSTSNGIKKLTVSNGLPLKSDKPSNGSSSVSTIKPTIGSQSQSNGISKLGNTKVNSQNVQSFSNIGKPTGVKPINSLLKK</sequence>
<dbReference type="InterPro" id="IPR011989">
    <property type="entry name" value="ARM-like"/>
</dbReference>
<evidence type="ECO:0000256" key="1">
    <source>
        <dbReference type="SAM" id="MobiDB-lite"/>
    </source>
</evidence>
<dbReference type="Gene3D" id="1.25.10.10">
    <property type="entry name" value="Leucine-rich Repeat Variant"/>
    <property type="match status" value="1"/>
</dbReference>
<organism evidence="2 3">
    <name type="scientific">Tetrahymena thermophila (strain SB210)</name>
    <dbReference type="NCBI Taxonomy" id="312017"/>
    <lineage>
        <taxon>Eukaryota</taxon>
        <taxon>Sar</taxon>
        <taxon>Alveolata</taxon>
        <taxon>Ciliophora</taxon>
        <taxon>Intramacronucleata</taxon>
        <taxon>Oligohymenophorea</taxon>
        <taxon>Hymenostomatida</taxon>
        <taxon>Tetrahymenina</taxon>
        <taxon>Tetrahymenidae</taxon>
        <taxon>Tetrahymena</taxon>
    </lineage>
</organism>
<gene>
    <name evidence="2" type="ORF">TTHERM_00086730</name>
</gene>
<dbReference type="PANTHER" id="PTHR21467">
    <property type="entry name" value="PROTEIN PHOSPHATASE 4 REGULATORY SUBUNIT 4 PPP4R4"/>
    <property type="match status" value="1"/>
</dbReference>
<dbReference type="AlphaFoldDB" id="Q236M4"/>
<dbReference type="KEGG" id="tet:TTHERM_00086730"/>
<dbReference type="STRING" id="312017.Q236M4"/>
<dbReference type="EMBL" id="GG662749">
    <property type="protein sequence ID" value="EAR92476.2"/>
    <property type="molecule type" value="Genomic_DNA"/>
</dbReference>
<accession>Q236M4</accession>
<feature type="compositionally biased region" description="Polar residues" evidence="1">
    <location>
        <begin position="717"/>
        <end position="754"/>
    </location>
</feature>
<feature type="compositionally biased region" description="Low complexity" evidence="1">
    <location>
        <begin position="704"/>
        <end position="716"/>
    </location>
</feature>
<feature type="compositionally biased region" description="Polar residues" evidence="1">
    <location>
        <begin position="761"/>
        <end position="778"/>
    </location>
</feature>
<reference evidence="3" key="1">
    <citation type="journal article" date="2006" name="PLoS Biol.">
        <title>Macronuclear genome sequence of the ciliate Tetrahymena thermophila, a model eukaryote.</title>
        <authorList>
            <person name="Eisen J.A."/>
            <person name="Coyne R.S."/>
            <person name="Wu M."/>
            <person name="Wu D."/>
            <person name="Thiagarajan M."/>
            <person name="Wortman J.R."/>
            <person name="Badger J.H."/>
            <person name="Ren Q."/>
            <person name="Amedeo P."/>
            <person name="Jones K.M."/>
            <person name="Tallon L.J."/>
            <person name="Delcher A.L."/>
            <person name="Salzberg S.L."/>
            <person name="Silva J.C."/>
            <person name="Haas B.J."/>
            <person name="Majoros W.H."/>
            <person name="Farzad M."/>
            <person name="Carlton J.M."/>
            <person name="Smith R.K. Jr."/>
            <person name="Garg J."/>
            <person name="Pearlman R.E."/>
            <person name="Karrer K.M."/>
            <person name="Sun L."/>
            <person name="Manning G."/>
            <person name="Elde N.C."/>
            <person name="Turkewitz A.P."/>
            <person name="Asai D.J."/>
            <person name="Wilkes D.E."/>
            <person name="Wang Y."/>
            <person name="Cai H."/>
            <person name="Collins K."/>
            <person name="Stewart B.A."/>
            <person name="Lee S.R."/>
            <person name="Wilamowska K."/>
            <person name="Weinberg Z."/>
            <person name="Ruzzo W.L."/>
            <person name="Wloga D."/>
            <person name="Gaertig J."/>
            <person name="Frankel J."/>
            <person name="Tsao C.-C."/>
            <person name="Gorovsky M.A."/>
            <person name="Keeling P.J."/>
            <person name="Waller R.F."/>
            <person name="Patron N.J."/>
            <person name="Cherry J.M."/>
            <person name="Stover N.A."/>
            <person name="Krieger C.J."/>
            <person name="del Toro C."/>
            <person name="Ryder H.F."/>
            <person name="Williamson S.C."/>
            <person name="Barbeau R.A."/>
            <person name="Hamilton E.P."/>
            <person name="Orias E."/>
        </authorList>
    </citation>
    <scope>NUCLEOTIDE SEQUENCE [LARGE SCALE GENOMIC DNA]</scope>
    <source>
        <strain evidence="3">SB210</strain>
    </source>
</reference>
<feature type="compositionally biased region" description="Polar residues" evidence="1">
    <location>
        <begin position="787"/>
        <end position="830"/>
    </location>
</feature>
<dbReference type="Proteomes" id="UP000009168">
    <property type="component" value="Unassembled WGS sequence"/>
</dbReference>